<dbReference type="Pfam" id="PF07690">
    <property type="entry name" value="MFS_1"/>
    <property type="match status" value="1"/>
</dbReference>
<feature type="transmembrane region" description="Helical" evidence="7">
    <location>
        <begin position="433"/>
        <end position="453"/>
    </location>
</feature>
<dbReference type="PANTHER" id="PTHR23502">
    <property type="entry name" value="MAJOR FACILITATOR SUPERFAMILY"/>
    <property type="match status" value="1"/>
</dbReference>
<evidence type="ECO:0000256" key="1">
    <source>
        <dbReference type="ARBA" id="ARBA00004141"/>
    </source>
</evidence>
<feature type="transmembrane region" description="Helical" evidence="7">
    <location>
        <begin position="212"/>
        <end position="231"/>
    </location>
</feature>
<evidence type="ECO:0000256" key="7">
    <source>
        <dbReference type="SAM" id="Phobius"/>
    </source>
</evidence>
<feature type="region of interest" description="Disordered" evidence="6">
    <location>
        <begin position="1"/>
        <end position="41"/>
    </location>
</feature>
<dbReference type="InterPro" id="IPR011701">
    <property type="entry name" value="MFS"/>
</dbReference>
<feature type="transmembrane region" description="Helical" evidence="7">
    <location>
        <begin position="127"/>
        <end position="149"/>
    </location>
</feature>
<comment type="similarity">
    <text evidence="5">Belongs to the major facilitator superfamily. CAR1 family.</text>
</comment>
<dbReference type="InterPro" id="IPR020846">
    <property type="entry name" value="MFS_dom"/>
</dbReference>
<dbReference type="Gene3D" id="1.20.1250.20">
    <property type="entry name" value="MFS general substrate transporter like domains"/>
    <property type="match status" value="1"/>
</dbReference>
<dbReference type="PANTHER" id="PTHR23502:SF163">
    <property type="entry name" value="MAJOR FACILITATOR SUPERFAMILY (MFS) PROFILE DOMAIN-CONTAINING PROTEIN"/>
    <property type="match status" value="1"/>
</dbReference>
<proteinExistence type="inferred from homology"/>
<name>A0AAN6NFW6_9PEZI</name>
<evidence type="ECO:0000256" key="6">
    <source>
        <dbReference type="SAM" id="MobiDB-lite"/>
    </source>
</evidence>
<sequence length="503" mass="53998">MALPLDETQPLLRPSSVDTDRFERQTSGAKDIVDFDPNGDAEDPTEWPVDFKWGIVALLACMAFTVTVTCTSVVPIANDIGHDLSSGAPSKSASVILVTIWELGEAAGPLLIAPLSEVYGRYPVMNAANTLFTLATILAALSTSLPVFITARALTGLSVATNVLGPAIVGDMFASEQRGSPMSLVMLAPLIGGAVGPAISGAVAETLGWRQVVWIGAGMAAACEVLFLACFRETYKVSILRRKAARLRAESGNVLLRTEFDIPYKDGVAKQRQDADKPLRDAVLRPAIVLSGSGVLLALSLFGSVVYAYDYVMCVTLPDILQNMYGLSPAAMGSCFMSFSAGSFLSVLVCNAYLDRIYVSLRDARGGAEKPEYRLPLAAIGAFTMPLAVALYGWIAQLALPLPLMLLSVGFLGATLMLAFIPLTAYVVDAFRLYSASAMTGMVVIRCLMGTFLPLTTSPLVDRFGYGWAFTVFAVFSLCLAPIPLLIQRYGWRWRQSSKHTRE</sequence>
<comment type="subcellular location">
    <subcellularLocation>
        <location evidence="1">Membrane</location>
        <topology evidence="1">Multi-pass membrane protein</topology>
    </subcellularLocation>
</comment>
<evidence type="ECO:0000256" key="2">
    <source>
        <dbReference type="ARBA" id="ARBA00022692"/>
    </source>
</evidence>
<dbReference type="GO" id="GO:0022857">
    <property type="term" value="F:transmembrane transporter activity"/>
    <property type="evidence" value="ECO:0007669"/>
    <property type="project" value="InterPro"/>
</dbReference>
<feature type="transmembrane region" description="Helical" evidence="7">
    <location>
        <begin position="287"/>
        <end position="309"/>
    </location>
</feature>
<evidence type="ECO:0000256" key="4">
    <source>
        <dbReference type="ARBA" id="ARBA00023136"/>
    </source>
</evidence>
<evidence type="ECO:0000259" key="8">
    <source>
        <dbReference type="PROSITE" id="PS50850"/>
    </source>
</evidence>
<reference evidence="10" key="1">
    <citation type="journal article" date="2023" name="Mol. Phylogenet. Evol.">
        <title>Genome-scale phylogeny and comparative genomics of the fungal order Sordariales.</title>
        <authorList>
            <person name="Hensen N."/>
            <person name="Bonometti L."/>
            <person name="Westerberg I."/>
            <person name="Brannstrom I.O."/>
            <person name="Guillou S."/>
            <person name="Cros-Aarteil S."/>
            <person name="Calhoun S."/>
            <person name="Haridas S."/>
            <person name="Kuo A."/>
            <person name="Mondo S."/>
            <person name="Pangilinan J."/>
            <person name="Riley R."/>
            <person name="LaButti K."/>
            <person name="Andreopoulos B."/>
            <person name="Lipzen A."/>
            <person name="Chen C."/>
            <person name="Yan M."/>
            <person name="Daum C."/>
            <person name="Ng V."/>
            <person name="Clum A."/>
            <person name="Steindorff A."/>
            <person name="Ohm R.A."/>
            <person name="Martin F."/>
            <person name="Silar P."/>
            <person name="Natvig D.O."/>
            <person name="Lalanne C."/>
            <person name="Gautier V."/>
            <person name="Ament-Velasquez S.L."/>
            <person name="Kruys A."/>
            <person name="Hutchinson M.I."/>
            <person name="Powell A.J."/>
            <person name="Barry K."/>
            <person name="Miller A.N."/>
            <person name="Grigoriev I.V."/>
            <person name="Debuchy R."/>
            <person name="Gladieux P."/>
            <person name="Hiltunen Thoren M."/>
            <person name="Johannesson H."/>
        </authorList>
    </citation>
    <scope>NUCLEOTIDE SEQUENCE [LARGE SCALE GENOMIC DNA]</scope>
    <source>
        <strain evidence="10">CBS 340.73</strain>
    </source>
</reference>
<feature type="transmembrane region" description="Helical" evidence="7">
    <location>
        <begin position="401"/>
        <end position="421"/>
    </location>
</feature>
<feature type="domain" description="Major facilitator superfamily (MFS) profile" evidence="8">
    <location>
        <begin position="55"/>
        <end position="492"/>
    </location>
</feature>
<protein>
    <submittedName>
        <fullName evidence="9">Major facilitator superfamily domain-containing protein</fullName>
    </submittedName>
</protein>
<keyword evidence="2 7" id="KW-0812">Transmembrane</keyword>
<evidence type="ECO:0000256" key="5">
    <source>
        <dbReference type="ARBA" id="ARBA00038347"/>
    </source>
</evidence>
<feature type="transmembrane region" description="Helical" evidence="7">
    <location>
        <begin position="329"/>
        <end position="354"/>
    </location>
</feature>
<keyword evidence="3 7" id="KW-1133">Transmembrane helix</keyword>
<feature type="transmembrane region" description="Helical" evidence="7">
    <location>
        <begin position="375"/>
        <end position="395"/>
    </location>
</feature>
<evidence type="ECO:0000313" key="10">
    <source>
        <dbReference type="Proteomes" id="UP001303473"/>
    </source>
</evidence>
<dbReference type="Proteomes" id="UP001303473">
    <property type="component" value="Unassembled WGS sequence"/>
</dbReference>
<dbReference type="AlphaFoldDB" id="A0AAN6NFW6"/>
<feature type="transmembrane region" description="Helical" evidence="7">
    <location>
        <begin position="53"/>
        <end position="74"/>
    </location>
</feature>
<dbReference type="InterPro" id="IPR036259">
    <property type="entry name" value="MFS_trans_sf"/>
</dbReference>
<dbReference type="EMBL" id="MU853760">
    <property type="protein sequence ID" value="KAK3944369.1"/>
    <property type="molecule type" value="Genomic_DNA"/>
</dbReference>
<keyword evidence="4 7" id="KW-0472">Membrane</keyword>
<gene>
    <name evidence="9" type="ORF">QBC46DRAFT_375095</name>
</gene>
<organism evidence="9 10">
    <name type="scientific">Diplogelasinospora grovesii</name>
    <dbReference type="NCBI Taxonomy" id="303347"/>
    <lineage>
        <taxon>Eukaryota</taxon>
        <taxon>Fungi</taxon>
        <taxon>Dikarya</taxon>
        <taxon>Ascomycota</taxon>
        <taxon>Pezizomycotina</taxon>
        <taxon>Sordariomycetes</taxon>
        <taxon>Sordariomycetidae</taxon>
        <taxon>Sordariales</taxon>
        <taxon>Diplogelasinosporaceae</taxon>
        <taxon>Diplogelasinospora</taxon>
    </lineage>
</organism>
<evidence type="ECO:0000313" key="9">
    <source>
        <dbReference type="EMBL" id="KAK3944369.1"/>
    </source>
</evidence>
<dbReference type="SUPFAM" id="SSF103473">
    <property type="entry name" value="MFS general substrate transporter"/>
    <property type="match status" value="1"/>
</dbReference>
<comment type="caution">
    <text evidence="9">The sequence shown here is derived from an EMBL/GenBank/DDBJ whole genome shotgun (WGS) entry which is preliminary data.</text>
</comment>
<feature type="transmembrane region" description="Helical" evidence="7">
    <location>
        <begin position="465"/>
        <end position="487"/>
    </location>
</feature>
<dbReference type="FunFam" id="1.20.1250.20:FF:000509">
    <property type="entry name" value="MFS general substrate transporter"/>
    <property type="match status" value="1"/>
</dbReference>
<evidence type="ECO:0000256" key="3">
    <source>
        <dbReference type="ARBA" id="ARBA00022989"/>
    </source>
</evidence>
<dbReference type="PROSITE" id="PS50850">
    <property type="entry name" value="MFS"/>
    <property type="match status" value="1"/>
</dbReference>
<feature type="transmembrane region" description="Helical" evidence="7">
    <location>
        <begin position="95"/>
        <end position="115"/>
    </location>
</feature>
<accession>A0AAN6NFW6</accession>
<keyword evidence="10" id="KW-1185">Reference proteome</keyword>
<dbReference type="GO" id="GO:0016020">
    <property type="term" value="C:membrane"/>
    <property type="evidence" value="ECO:0007669"/>
    <property type="project" value="UniProtKB-SubCell"/>
</dbReference>
<feature type="transmembrane region" description="Helical" evidence="7">
    <location>
        <begin position="182"/>
        <end position="200"/>
    </location>
</feature>